<dbReference type="RefSeq" id="WP_054670274.1">
    <property type="nucleotide sequence ID" value="NZ_BMOF01000001.1"/>
</dbReference>
<proteinExistence type="predicted"/>
<gene>
    <name evidence="2" type="ORF">GCM10007043_00160</name>
</gene>
<feature type="transmembrane region" description="Helical" evidence="1">
    <location>
        <begin position="326"/>
        <end position="344"/>
    </location>
</feature>
<evidence type="ECO:0000313" key="3">
    <source>
        <dbReference type="Proteomes" id="UP000637720"/>
    </source>
</evidence>
<feature type="transmembrane region" description="Helical" evidence="1">
    <location>
        <begin position="124"/>
        <end position="143"/>
    </location>
</feature>
<feature type="transmembrane region" description="Helical" evidence="1">
    <location>
        <begin position="6"/>
        <end position="22"/>
    </location>
</feature>
<keyword evidence="3" id="KW-1185">Reference proteome</keyword>
<dbReference type="AlphaFoldDB" id="A0A8J3B2D3"/>
<reference evidence="2" key="1">
    <citation type="journal article" date="2014" name="Int. J. Syst. Evol. Microbiol.">
        <title>Complete genome sequence of Corynebacterium casei LMG S-19264T (=DSM 44701T), isolated from a smear-ripened cheese.</title>
        <authorList>
            <consortium name="US DOE Joint Genome Institute (JGI-PGF)"/>
            <person name="Walter F."/>
            <person name="Albersmeier A."/>
            <person name="Kalinowski J."/>
            <person name="Ruckert C."/>
        </authorList>
    </citation>
    <scope>NUCLEOTIDE SEQUENCE</scope>
    <source>
        <strain evidence="2">JCM 14719</strain>
    </source>
</reference>
<dbReference type="EMBL" id="BMOF01000001">
    <property type="protein sequence ID" value="GGJ90460.1"/>
    <property type="molecule type" value="Genomic_DNA"/>
</dbReference>
<feature type="transmembrane region" description="Helical" evidence="1">
    <location>
        <begin position="287"/>
        <end position="306"/>
    </location>
</feature>
<evidence type="ECO:0000256" key="1">
    <source>
        <dbReference type="SAM" id="Phobius"/>
    </source>
</evidence>
<reference evidence="2" key="2">
    <citation type="submission" date="2020-09" db="EMBL/GenBank/DDBJ databases">
        <authorList>
            <person name="Sun Q."/>
            <person name="Ohkuma M."/>
        </authorList>
    </citation>
    <scope>NUCLEOTIDE SEQUENCE</scope>
    <source>
        <strain evidence="2">JCM 14719</strain>
    </source>
</reference>
<feature type="transmembrane region" description="Helical" evidence="1">
    <location>
        <begin position="149"/>
        <end position="168"/>
    </location>
</feature>
<keyword evidence="1" id="KW-0812">Transmembrane</keyword>
<evidence type="ECO:0008006" key="4">
    <source>
        <dbReference type="Google" id="ProtNLM"/>
    </source>
</evidence>
<dbReference type="Proteomes" id="UP000637720">
    <property type="component" value="Unassembled WGS sequence"/>
</dbReference>
<feature type="transmembrane region" description="Helical" evidence="1">
    <location>
        <begin position="54"/>
        <end position="78"/>
    </location>
</feature>
<organism evidence="2 3">
    <name type="scientific">Calditerricola satsumensis</name>
    <dbReference type="NCBI Taxonomy" id="373054"/>
    <lineage>
        <taxon>Bacteria</taxon>
        <taxon>Bacillati</taxon>
        <taxon>Bacillota</taxon>
        <taxon>Bacilli</taxon>
        <taxon>Bacillales</taxon>
        <taxon>Bacillaceae</taxon>
        <taxon>Calditerricola</taxon>
    </lineage>
</organism>
<comment type="caution">
    <text evidence="2">The sequence shown here is derived from an EMBL/GenBank/DDBJ whole genome shotgun (WGS) entry which is preliminary data.</text>
</comment>
<sequence>MKKNGLIAFLLAFIPGVGHAYLNRKARAVLYGIGFFGVLGAGLLLAVATNMGQFFFLGVLAAFVLYAVNLLDMIITLLTRLPSAHGHAQQGPGSFDAEERSTVLLLSLIPGLGHLQMGLMNRGLTLLGSFFGLITMVVFLVLVTKNAVFLVLLCLLPVIWLFGLFDAVRLLDQKSRGEALADKSIFEELEAFREEGRKSGMVATLLAVFPGAGHMYLGQQRRGLQLMAAFLGSLYLLDTLRISLFLFLIPLLWFFSFFDALQQISKYRRQVLDDVPVVNVLAHHQKWVGITLLALGLFYLFDRVALPVLEQWYPDLHLTYWFEHHFQITVVALLLIGGGIRLLIGSRQKKGEPS</sequence>
<keyword evidence="1" id="KW-0472">Membrane</keyword>
<evidence type="ECO:0000313" key="2">
    <source>
        <dbReference type="EMBL" id="GGJ90460.1"/>
    </source>
</evidence>
<feature type="transmembrane region" description="Helical" evidence="1">
    <location>
        <begin position="239"/>
        <end position="261"/>
    </location>
</feature>
<name>A0A8J3B2D3_9BACI</name>
<accession>A0A8J3B2D3</accession>
<feature type="transmembrane region" description="Helical" evidence="1">
    <location>
        <begin position="29"/>
        <end position="48"/>
    </location>
</feature>
<protein>
    <recommendedName>
        <fullName evidence="4">Multi-TM2 domain-containing protein</fullName>
    </recommendedName>
</protein>
<keyword evidence="1" id="KW-1133">Transmembrane helix</keyword>